<dbReference type="AlphaFoldDB" id="A0A6J4JYN0"/>
<organism evidence="1">
    <name type="scientific">uncultured Cytophagales bacterium</name>
    <dbReference type="NCBI Taxonomy" id="158755"/>
    <lineage>
        <taxon>Bacteria</taxon>
        <taxon>Pseudomonadati</taxon>
        <taxon>Bacteroidota</taxon>
        <taxon>Sphingobacteriia</taxon>
        <taxon>Sphingobacteriales</taxon>
        <taxon>environmental samples</taxon>
    </lineage>
</organism>
<accession>A0A6J4JYN0</accession>
<dbReference type="EMBL" id="CADCTQ010000384">
    <property type="protein sequence ID" value="CAA9291124.1"/>
    <property type="molecule type" value="Genomic_DNA"/>
</dbReference>
<proteinExistence type="predicted"/>
<name>A0A6J4JYN0_9SPHI</name>
<gene>
    <name evidence="1" type="ORF">AVDCRST_MAG56-4582</name>
</gene>
<evidence type="ECO:0000313" key="1">
    <source>
        <dbReference type="EMBL" id="CAA9291124.1"/>
    </source>
</evidence>
<protein>
    <submittedName>
        <fullName evidence="1">Uncharacterized protein</fullName>
    </submittedName>
</protein>
<sequence length="47" mass="5231">MVEKEVTRSGKGLKRLQKEKLYYAGRTDALVLAGTIKRFKAAFATVS</sequence>
<reference evidence="1" key="1">
    <citation type="submission" date="2020-02" db="EMBL/GenBank/DDBJ databases">
        <authorList>
            <person name="Meier V. D."/>
        </authorList>
    </citation>
    <scope>NUCLEOTIDE SEQUENCE</scope>
    <source>
        <strain evidence="1">AVDCRST_MAG56</strain>
    </source>
</reference>